<dbReference type="Proteomes" id="UP000604046">
    <property type="component" value="Unassembled WGS sequence"/>
</dbReference>
<dbReference type="Pfam" id="PF00164">
    <property type="entry name" value="Ribosom_S12_S23"/>
    <property type="match status" value="1"/>
</dbReference>
<dbReference type="InterPro" id="IPR006032">
    <property type="entry name" value="Ribosomal_uS12"/>
</dbReference>
<comment type="caution">
    <text evidence="4">The sequence shown here is derived from an EMBL/GenBank/DDBJ whole genome shotgun (WGS) entry which is preliminary data.</text>
</comment>
<reference evidence="4" key="1">
    <citation type="submission" date="2021-02" db="EMBL/GenBank/DDBJ databases">
        <authorList>
            <person name="Dougan E. K."/>
            <person name="Rhodes N."/>
            <person name="Thang M."/>
            <person name="Chan C."/>
        </authorList>
    </citation>
    <scope>NUCLEOTIDE SEQUENCE</scope>
</reference>
<evidence type="ECO:0000256" key="3">
    <source>
        <dbReference type="ARBA" id="ARBA00023274"/>
    </source>
</evidence>
<dbReference type="GO" id="GO:0005840">
    <property type="term" value="C:ribosome"/>
    <property type="evidence" value="ECO:0007669"/>
    <property type="project" value="UniProtKB-KW"/>
</dbReference>
<dbReference type="GO" id="GO:0003735">
    <property type="term" value="F:structural constituent of ribosome"/>
    <property type="evidence" value="ECO:0007669"/>
    <property type="project" value="InterPro"/>
</dbReference>
<protein>
    <submittedName>
        <fullName evidence="4">RpsL protein</fullName>
    </submittedName>
</protein>
<keyword evidence="2" id="KW-0689">Ribosomal protein</keyword>
<evidence type="ECO:0000256" key="1">
    <source>
        <dbReference type="ARBA" id="ARBA00005657"/>
    </source>
</evidence>
<dbReference type="OrthoDB" id="361013at2759"/>
<dbReference type="SUPFAM" id="SSF50249">
    <property type="entry name" value="Nucleic acid-binding proteins"/>
    <property type="match status" value="1"/>
</dbReference>
<dbReference type="PANTHER" id="PTHR11652">
    <property type="entry name" value="30S RIBOSOMAL PROTEIN S12 FAMILY MEMBER"/>
    <property type="match status" value="1"/>
</dbReference>
<name>A0A812NFF7_9DINO</name>
<gene>
    <name evidence="4" type="primary">rpsL</name>
    <name evidence="4" type="ORF">SNAT2548_LOCUS15998</name>
</gene>
<comment type="similarity">
    <text evidence="1">Belongs to the universal ribosomal protein uS12 family.</text>
</comment>
<dbReference type="EMBL" id="CAJNDS010002069">
    <property type="protein sequence ID" value="CAE7304195.1"/>
    <property type="molecule type" value="Genomic_DNA"/>
</dbReference>
<dbReference type="InterPro" id="IPR012340">
    <property type="entry name" value="NA-bd_OB-fold"/>
</dbReference>
<keyword evidence="5" id="KW-1185">Reference proteome</keyword>
<organism evidence="4 5">
    <name type="scientific">Symbiodinium natans</name>
    <dbReference type="NCBI Taxonomy" id="878477"/>
    <lineage>
        <taxon>Eukaryota</taxon>
        <taxon>Sar</taxon>
        <taxon>Alveolata</taxon>
        <taxon>Dinophyceae</taxon>
        <taxon>Suessiales</taxon>
        <taxon>Symbiodiniaceae</taxon>
        <taxon>Symbiodinium</taxon>
    </lineage>
</organism>
<dbReference type="AlphaFoldDB" id="A0A812NFF7"/>
<dbReference type="GO" id="GO:1990904">
    <property type="term" value="C:ribonucleoprotein complex"/>
    <property type="evidence" value="ECO:0007669"/>
    <property type="project" value="UniProtKB-KW"/>
</dbReference>
<keyword evidence="3" id="KW-0687">Ribonucleoprotein</keyword>
<proteinExistence type="inferred from homology"/>
<evidence type="ECO:0000313" key="5">
    <source>
        <dbReference type="Proteomes" id="UP000604046"/>
    </source>
</evidence>
<evidence type="ECO:0000313" key="4">
    <source>
        <dbReference type="EMBL" id="CAE7304195.1"/>
    </source>
</evidence>
<dbReference type="GO" id="GO:0006412">
    <property type="term" value="P:translation"/>
    <property type="evidence" value="ECO:0007669"/>
    <property type="project" value="InterPro"/>
</dbReference>
<accession>A0A812NFF7</accession>
<dbReference type="SMR" id="A0A812NFF7"/>
<dbReference type="Gene3D" id="2.40.50.140">
    <property type="entry name" value="Nucleic acid-binding proteins"/>
    <property type="match status" value="1"/>
</dbReference>
<sequence>MMRTQVVAFAFAGNDHGPVRTDSRHNGAGHLMCGQSHVTSAESLQRGIGPSPGKADWKVHRNSVRQPRPQKAGIVTRVGIAQKNVTQCCYSERLVAGIATGIRSSDPPNTPSATTLSHITLVRLLPSLTGRETRRSGALLAAYPSSRGNWIELDILSQGCGLNTLKLSNAYEVIAYIPGEGHNLQEFSSVLMRGGRRKDLVGVRYNLCRGARDLQGVQGRKQSRSKYGAEKPDD</sequence>
<evidence type="ECO:0000256" key="2">
    <source>
        <dbReference type="ARBA" id="ARBA00022980"/>
    </source>
</evidence>